<evidence type="ECO:0000259" key="4">
    <source>
        <dbReference type="Pfam" id="PF10433"/>
    </source>
</evidence>
<dbReference type="Pfam" id="PF10433">
    <property type="entry name" value="Beta-prop_RSE1_1st"/>
    <property type="match status" value="1"/>
</dbReference>
<evidence type="ECO:0000313" key="6">
    <source>
        <dbReference type="Proteomes" id="UP001146351"/>
    </source>
</evidence>
<dbReference type="Gene3D" id="2.130.10.10">
    <property type="entry name" value="YVTN repeat-like/Quinoprotein amine dehydrogenase"/>
    <property type="match status" value="1"/>
</dbReference>
<feature type="domain" description="RSE1/DDB1/CPSF1 first beta-propeller" evidence="4">
    <location>
        <begin position="30"/>
        <end position="164"/>
    </location>
</feature>
<dbReference type="InterPro" id="IPR050358">
    <property type="entry name" value="RSE1/DDB1/CFT1"/>
</dbReference>
<dbReference type="OrthoDB" id="20774at2759"/>
<sequence>MSNHASDSPLTRPPSPARGLFTQTILPSPVIQWILPARLRSNRHNDVVFIGQKRVQIKEAIAGGYLENVNEKVDFPGSILAAKVLSVSTELPWETQLRSEDVYDGPSQILILSVDMRELLFLYCSPTAENEFVTFARPMPHDVSLQERFGKNIAVDPKSRAVAEKFYAFEGHILFMEFLYPKTADDKSIILLLLVHKFEATHAVMYTWGENDNLNLTHPHKFEYLVRSRDAMPTMIIPLTKESAFLMITTTSMSIYPSSEDDDYRHPKNTAFWPPTKRSVTLHYGPDGLGPHATGYGWIYFLEFGSMGQLENQTYLGQLHCDVDTAFDVLNMGREGGDFILAAGSMGDGGLFVQEARDQPRCVQRFLNWAPITDSSIVCEDSDRTSYGAKARNRLFASSVSSSGSGAIHEFRYGVEAQLGITVALDDFQTIQDMWTMSDDTTGGIYILLSDPFATLLLYMNSDLEDGISELDEEQTGLDSAQTIAAGCTSDGAFIQVTERATHIFVPMDLSSNSRVPHEPQTYILTAAVDGESSTLAIAARRENVTCLYLASVIKDTGNFQLDIGPPIAIERDPVCLCLQKLGDVTFIFMSTVDSKVAVFHVENQSIKYIFDTDILVETDMDISKVVESFATLRYTSNGSLRAFVLCGLRSGYLVPFEIDFNASQLIGLKRQAAKRVGTTSIRLQSKGSFALFTCGTELWHVSYSPDCVPSEFFLQRVWITDQNNPAYFPLDLHGFGLISPQNPDPKSPLGPLFCFADQQLLICSLSQQFKMVPRRIGLPGTPGKITYSPHLQCLIASYSITEVEDPESSPFASTTRSYLEFVDPNSQQPVLHRNRADMKHGTEVWRPSADCGETITCIVDWVFQKNSHLYHMIAIGTSLPAMSDDSPNRGRFILLAVEPNQSRGAPIECFTKHVQTVDGPVRAIAPCHDSLIVAAGKKLVPFSSRNAEMRWSRGAPFDLPSAAVAISVIHDRFVFVTTARHSWMCLEILRGTGSSNAETDGAYLAARSSDFTQRDGLHHLVCAGPDPFVFTSSRGGSIGAFRIGEDQGTVSPFHMSPFRPEGQLSDSVLRLVSEGTGEGMTYGFALNGTVYRLCLVQNTELLLLRVLQNLCYKDVAICPSLPKRLRRQDPLSVDNRHIDGDILSRLARLGPEKLGQMVMDLDSAHGSDSIERSIREYADNAIGASSADAIVGWLRSRLHVEL</sequence>
<dbReference type="Proteomes" id="UP001146351">
    <property type="component" value="Unassembled WGS sequence"/>
</dbReference>
<name>A0A9W9LZ86_9EURO</name>
<proteinExistence type="predicted"/>
<dbReference type="EMBL" id="JAPQKO010000001">
    <property type="protein sequence ID" value="KAJ5183308.1"/>
    <property type="molecule type" value="Genomic_DNA"/>
</dbReference>
<keyword evidence="2" id="KW-0539">Nucleus</keyword>
<evidence type="ECO:0008006" key="7">
    <source>
        <dbReference type="Google" id="ProtNLM"/>
    </source>
</evidence>
<accession>A0A9W9LZ86</accession>
<reference evidence="5" key="2">
    <citation type="journal article" date="2023" name="IMA Fungus">
        <title>Comparative genomic study of the Penicillium genus elucidates a diverse pangenome and 15 lateral gene transfer events.</title>
        <authorList>
            <person name="Petersen C."/>
            <person name="Sorensen T."/>
            <person name="Nielsen M.R."/>
            <person name="Sondergaard T.E."/>
            <person name="Sorensen J.L."/>
            <person name="Fitzpatrick D.A."/>
            <person name="Frisvad J.C."/>
            <person name="Nielsen K.L."/>
        </authorList>
    </citation>
    <scope>NUCLEOTIDE SEQUENCE</scope>
    <source>
        <strain evidence="5">IBT 21917</strain>
    </source>
</reference>
<evidence type="ECO:0000313" key="5">
    <source>
        <dbReference type="EMBL" id="KAJ5183308.1"/>
    </source>
</evidence>
<protein>
    <recommendedName>
        <fullName evidence="7">Cleavage/polyadenylation specificity factor A subunit N-terminal domain-containing protein</fullName>
    </recommendedName>
</protein>
<keyword evidence="6" id="KW-1185">Reference proteome</keyword>
<dbReference type="GO" id="GO:0005634">
    <property type="term" value="C:nucleus"/>
    <property type="evidence" value="ECO:0007669"/>
    <property type="project" value="UniProtKB-SubCell"/>
</dbReference>
<dbReference type="PANTHER" id="PTHR10644">
    <property type="entry name" value="DNA REPAIR/RNA PROCESSING CPSF FAMILY"/>
    <property type="match status" value="1"/>
</dbReference>
<evidence type="ECO:0000256" key="2">
    <source>
        <dbReference type="ARBA" id="ARBA00023242"/>
    </source>
</evidence>
<comment type="caution">
    <text evidence="5">The sequence shown here is derived from an EMBL/GenBank/DDBJ whole genome shotgun (WGS) entry which is preliminary data.</text>
</comment>
<evidence type="ECO:0000256" key="1">
    <source>
        <dbReference type="ARBA" id="ARBA00004123"/>
    </source>
</evidence>
<dbReference type="InterPro" id="IPR004871">
    <property type="entry name" value="RSE1/DDB1/CPSF1_C"/>
</dbReference>
<dbReference type="InterPro" id="IPR018846">
    <property type="entry name" value="Beta-prop_RSE1/DDB1/CPSF1_1st"/>
</dbReference>
<feature type="domain" description="RSE1/DDB1/CPSF1 C-terminal" evidence="3">
    <location>
        <begin position="854"/>
        <end position="972"/>
    </location>
</feature>
<dbReference type="GO" id="GO:0003676">
    <property type="term" value="F:nucleic acid binding"/>
    <property type="evidence" value="ECO:0007669"/>
    <property type="project" value="InterPro"/>
</dbReference>
<evidence type="ECO:0000259" key="3">
    <source>
        <dbReference type="Pfam" id="PF03178"/>
    </source>
</evidence>
<organism evidence="5 6">
    <name type="scientific">Penicillium capsulatum</name>
    <dbReference type="NCBI Taxonomy" id="69766"/>
    <lineage>
        <taxon>Eukaryota</taxon>
        <taxon>Fungi</taxon>
        <taxon>Dikarya</taxon>
        <taxon>Ascomycota</taxon>
        <taxon>Pezizomycotina</taxon>
        <taxon>Eurotiomycetes</taxon>
        <taxon>Eurotiomycetidae</taxon>
        <taxon>Eurotiales</taxon>
        <taxon>Aspergillaceae</taxon>
        <taxon>Penicillium</taxon>
    </lineage>
</organism>
<dbReference type="Pfam" id="PF03178">
    <property type="entry name" value="CPSF_A"/>
    <property type="match status" value="1"/>
</dbReference>
<dbReference type="InterPro" id="IPR015943">
    <property type="entry name" value="WD40/YVTN_repeat-like_dom_sf"/>
</dbReference>
<reference evidence="5" key="1">
    <citation type="submission" date="2022-11" db="EMBL/GenBank/DDBJ databases">
        <authorList>
            <person name="Petersen C."/>
        </authorList>
    </citation>
    <scope>NUCLEOTIDE SEQUENCE</scope>
    <source>
        <strain evidence="5">IBT 21917</strain>
    </source>
</reference>
<dbReference type="AlphaFoldDB" id="A0A9W9LZ86"/>
<gene>
    <name evidence="5" type="ORF">N7492_000924</name>
</gene>
<comment type="subcellular location">
    <subcellularLocation>
        <location evidence="1">Nucleus</location>
    </subcellularLocation>
</comment>
<dbReference type="GO" id="GO:0006397">
    <property type="term" value="P:mRNA processing"/>
    <property type="evidence" value="ECO:0007669"/>
    <property type="project" value="UniProtKB-KW"/>
</dbReference>